<dbReference type="EMBL" id="ML170180">
    <property type="protein sequence ID" value="TDL21455.1"/>
    <property type="molecule type" value="Genomic_DNA"/>
</dbReference>
<gene>
    <name evidence="2" type="ORF">BD410DRAFT_789560</name>
</gene>
<keyword evidence="1" id="KW-1133">Transmembrane helix</keyword>
<accession>A0A4Y7Q224</accession>
<evidence type="ECO:0000313" key="3">
    <source>
        <dbReference type="Proteomes" id="UP000294933"/>
    </source>
</evidence>
<keyword evidence="1" id="KW-0812">Transmembrane</keyword>
<protein>
    <submittedName>
        <fullName evidence="2">Uncharacterized protein</fullName>
    </submittedName>
</protein>
<feature type="transmembrane region" description="Helical" evidence="1">
    <location>
        <begin position="107"/>
        <end position="128"/>
    </location>
</feature>
<keyword evidence="1" id="KW-0472">Membrane</keyword>
<reference evidence="2 3" key="1">
    <citation type="submission" date="2018-06" db="EMBL/GenBank/DDBJ databases">
        <title>A transcriptomic atlas of mushroom development highlights an independent origin of complex multicellularity.</title>
        <authorList>
            <consortium name="DOE Joint Genome Institute"/>
            <person name="Krizsan K."/>
            <person name="Almasi E."/>
            <person name="Merenyi Z."/>
            <person name="Sahu N."/>
            <person name="Viragh M."/>
            <person name="Koszo T."/>
            <person name="Mondo S."/>
            <person name="Kiss B."/>
            <person name="Balint B."/>
            <person name="Kues U."/>
            <person name="Barry K."/>
            <person name="Hegedus J.C."/>
            <person name="Henrissat B."/>
            <person name="Johnson J."/>
            <person name="Lipzen A."/>
            <person name="Ohm R."/>
            <person name="Nagy I."/>
            <person name="Pangilinan J."/>
            <person name="Yan J."/>
            <person name="Xiong Y."/>
            <person name="Grigoriev I.V."/>
            <person name="Hibbett D.S."/>
            <person name="Nagy L.G."/>
        </authorList>
    </citation>
    <scope>NUCLEOTIDE SEQUENCE [LARGE SCALE GENOMIC DNA]</scope>
    <source>
        <strain evidence="2 3">SZMC22713</strain>
    </source>
</reference>
<evidence type="ECO:0000256" key="1">
    <source>
        <dbReference type="SAM" id="Phobius"/>
    </source>
</evidence>
<name>A0A4Y7Q224_9AGAM</name>
<proteinExistence type="predicted"/>
<evidence type="ECO:0000313" key="2">
    <source>
        <dbReference type="EMBL" id="TDL21455.1"/>
    </source>
</evidence>
<sequence length="170" mass="19308">MSASPKSTCTGVPVGVLDVFCLIISLYLPAICLFVECAMDVPIPWAIGATILSFVSSVVVSYPLRIMAERSDHKNPNAVDICFTYWVLSFCAAAYKWDLWLPSSDSGILTFATYMFYVFVFYMAELLFHRFVSALDPRLGSFEEVHTFLWDTVDVLREFLADISKIWKER</sequence>
<feature type="transmembrane region" description="Helical" evidence="1">
    <location>
        <begin position="43"/>
        <end position="64"/>
    </location>
</feature>
<dbReference type="Proteomes" id="UP000294933">
    <property type="component" value="Unassembled WGS sequence"/>
</dbReference>
<feature type="transmembrane region" description="Helical" evidence="1">
    <location>
        <begin position="12"/>
        <end position="31"/>
    </location>
</feature>
<feature type="transmembrane region" description="Helical" evidence="1">
    <location>
        <begin position="76"/>
        <end position="95"/>
    </location>
</feature>
<dbReference type="VEuPathDB" id="FungiDB:BD410DRAFT_789560"/>
<keyword evidence="3" id="KW-1185">Reference proteome</keyword>
<dbReference type="AlphaFoldDB" id="A0A4Y7Q224"/>
<organism evidence="2 3">
    <name type="scientific">Rickenella mellea</name>
    <dbReference type="NCBI Taxonomy" id="50990"/>
    <lineage>
        <taxon>Eukaryota</taxon>
        <taxon>Fungi</taxon>
        <taxon>Dikarya</taxon>
        <taxon>Basidiomycota</taxon>
        <taxon>Agaricomycotina</taxon>
        <taxon>Agaricomycetes</taxon>
        <taxon>Hymenochaetales</taxon>
        <taxon>Rickenellaceae</taxon>
        <taxon>Rickenella</taxon>
    </lineage>
</organism>